<dbReference type="Proteomes" id="UP001235547">
    <property type="component" value="Chromosome 1"/>
</dbReference>
<feature type="region of interest" description="Disordered" evidence="1">
    <location>
        <begin position="458"/>
        <end position="483"/>
    </location>
</feature>
<evidence type="ECO:0000313" key="3">
    <source>
        <dbReference type="Proteomes" id="UP001235547"/>
    </source>
</evidence>
<keyword evidence="3" id="KW-1185">Reference proteome</keyword>
<accession>A0ABY8CXD7</accession>
<gene>
    <name evidence="2" type="ORF">PYH38_005682</name>
</gene>
<evidence type="ECO:0008006" key="4">
    <source>
        <dbReference type="Google" id="ProtNLM"/>
    </source>
</evidence>
<organism evidence="2 3">
    <name type="scientific">Sinorhizobium numidicum</name>
    <dbReference type="NCBI Taxonomy" id="680248"/>
    <lineage>
        <taxon>Bacteria</taxon>
        <taxon>Pseudomonadati</taxon>
        <taxon>Pseudomonadota</taxon>
        <taxon>Alphaproteobacteria</taxon>
        <taxon>Hyphomicrobiales</taxon>
        <taxon>Rhizobiaceae</taxon>
        <taxon>Sinorhizobium/Ensifer group</taxon>
        <taxon>Sinorhizobium</taxon>
    </lineage>
</organism>
<sequence>MTTTEIETNVISFINKSLRTDVYFVDAPIGAGKTFTCIQHIKANPDTRYVIGTQTNQLSAAYATELKKQGISYKLIMVDGKHTRTCRRRYASEVRGKHQVVIVNQAVALRRFKKPVNRVMVFDEIPNIYDVRGINFKEIPLLRDAFIEAFSEADRLTEVDGYYDLTITKALVDLKLVLVKHQHLDEDLKEIFVLLCNPIYRVLVDAKRFGRIVQGKQEWLYFNFFMKPDVLADYQETIILGANFERSILYRYWKREVNFIPHEGLRAGLQYTDLSHKAPYVKLYGLSERDISSGRFDEIEGGRQTYVTAAGKAFQELLKRVGIRDHIWTTNIQKGTDKPFKWTLKGGRVTYVSPDPRGSNEYLSYDASIHMAALNPIPETFNVLAKICGMTKKDVYAATAWERIYQWHGRTSFRVKDCTETVHLVCPDMASARYIQSLIPGCADPELIDLGIPALKASTPASDSTRSADKRANQRIAAQDAVEQPRGFPFSEWERKEFNPKLATVNSFEGIFAYLENAAINNEKPADKLDGKMFRGGDGLTSRLLILDIDKCKRDPRELSAWLKQNGITHLIFYTHSSTIKKPRIRVVIPLSEAVDAEGYSHIFKLIRADIWVRFAKDFSVDAGSCGTVNARFFMPTISECGAPIEEIVWTDILAQEAKLFDVRFFLKRALKEAKQGKGMDHANNVVWMQIREIEPVDIIEKFVVAASGEGEAGSGDTNFFAAACAFRDAGYTREEAELYLDMNRMRFGRGKDKGAAKRVTNCVYNKGRTDYRANLIEIPASL</sequence>
<dbReference type="InterPro" id="IPR027417">
    <property type="entry name" value="P-loop_NTPase"/>
</dbReference>
<protein>
    <recommendedName>
        <fullName evidence="4">Helicase/UvrB N-terminal domain-containing protein</fullName>
    </recommendedName>
</protein>
<dbReference type="RefSeq" id="WP_280734121.1">
    <property type="nucleotide sequence ID" value="NZ_CP120368.1"/>
</dbReference>
<proteinExistence type="predicted"/>
<evidence type="ECO:0000313" key="2">
    <source>
        <dbReference type="EMBL" id="WEX83311.1"/>
    </source>
</evidence>
<evidence type="ECO:0000256" key="1">
    <source>
        <dbReference type="SAM" id="MobiDB-lite"/>
    </source>
</evidence>
<dbReference type="EMBL" id="CP120371">
    <property type="protein sequence ID" value="WEX83311.1"/>
    <property type="molecule type" value="Genomic_DNA"/>
</dbReference>
<reference evidence="2 3" key="1">
    <citation type="submission" date="2023-03" db="EMBL/GenBank/DDBJ databases">
        <authorList>
            <person name="Kaur S."/>
            <person name="Espinosa-Saiz D."/>
            <person name="Velazquez E."/>
            <person name="Menendez E."/>
            <person name="diCenzo G.C."/>
        </authorList>
    </citation>
    <scope>NUCLEOTIDE SEQUENCE [LARGE SCALE GENOMIC DNA]</scope>
    <source>
        <strain evidence="2 3">LMG 27395</strain>
    </source>
</reference>
<name>A0ABY8CXD7_9HYPH</name>
<dbReference type="SUPFAM" id="SSF52540">
    <property type="entry name" value="P-loop containing nucleoside triphosphate hydrolases"/>
    <property type="match status" value="1"/>
</dbReference>